<dbReference type="GO" id="GO:0004821">
    <property type="term" value="F:histidine-tRNA ligase activity"/>
    <property type="evidence" value="ECO:0007669"/>
    <property type="project" value="UniProtKB-EC"/>
</dbReference>
<feature type="binding site" evidence="9">
    <location>
        <position position="121"/>
    </location>
    <ligand>
        <name>L-histidine</name>
        <dbReference type="ChEBI" id="CHEBI:57595"/>
    </ligand>
</feature>
<dbReference type="Pfam" id="PF03129">
    <property type="entry name" value="HGTP_anticodon"/>
    <property type="match status" value="1"/>
</dbReference>
<dbReference type="InterPro" id="IPR004154">
    <property type="entry name" value="Anticodon-bd"/>
</dbReference>
<proteinExistence type="inferred from homology"/>
<dbReference type="SUPFAM" id="SSF52954">
    <property type="entry name" value="Class II aaRS ABD-related"/>
    <property type="match status" value="1"/>
</dbReference>
<dbReference type="OrthoDB" id="1906957at2759"/>
<evidence type="ECO:0000256" key="1">
    <source>
        <dbReference type="ARBA" id="ARBA00008226"/>
    </source>
</evidence>
<keyword evidence="7" id="KW-0030">Aminoacyl-tRNA synthetase</keyword>
<dbReference type="PIRSF" id="PIRSF001549">
    <property type="entry name" value="His-tRNA_synth"/>
    <property type="match status" value="1"/>
</dbReference>
<dbReference type="InterPro" id="IPR045864">
    <property type="entry name" value="aa-tRNA-synth_II/BPL/LPL"/>
</dbReference>
<dbReference type="InterPro" id="IPR004516">
    <property type="entry name" value="HisRS/HisZ"/>
</dbReference>
<evidence type="ECO:0000256" key="5">
    <source>
        <dbReference type="ARBA" id="ARBA00022840"/>
    </source>
</evidence>
<dbReference type="GO" id="GO:0003723">
    <property type="term" value="F:RNA binding"/>
    <property type="evidence" value="ECO:0007669"/>
    <property type="project" value="TreeGrafter"/>
</dbReference>
<reference evidence="12 14" key="2">
    <citation type="submission" date="2018-11" db="EMBL/GenBank/DDBJ databases">
        <authorList>
            <consortium name="Pathogen Informatics"/>
        </authorList>
    </citation>
    <scope>NUCLEOTIDE SEQUENCE [LARGE SCALE GENOMIC DNA]</scope>
</reference>
<dbReference type="GO" id="GO:0005524">
    <property type="term" value="F:ATP binding"/>
    <property type="evidence" value="ECO:0007669"/>
    <property type="project" value="UniProtKB-KW"/>
</dbReference>
<dbReference type="Pfam" id="PF13393">
    <property type="entry name" value="tRNA-synt_His"/>
    <property type="match status" value="2"/>
</dbReference>
<feature type="binding site" evidence="9">
    <location>
        <begin position="280"/>
        <end position="281"/>
    </location>
    <ligand>
        <name>L-histidine</name>
        <dbReference type="ChEBI" id="CHEBI:57595"/>
    </ligand>
</feature>
<gene>
    <name evidence="12" type="ORF">DME_LOCUS1717</name>
</gene>
<sequence length="476" mass="53909">MMELKAQLTADGFADKTVLKCPKGTRDFDPKAMAIRDSILNKIVQCFKRHGAETIDTPVFELKDVLLGKYGEEGGKLIFDLADQGGEALSLRYDLTVPFARYLAMNKITNLKRYHIAKDFDIAGQYDLMIPEAECLRIVDEVLNSLKLGDFEIKVNHRLLLEGMFVASGIDLSLFKTVCSSIDKLDKLPWENVRYELINEKYIDSEAVDKLEQFVRMRELNRELSNMGLLEKFLSSSGIRDNNSAKTAINEMKLLLNYCELFGANKNITIEPSLARGLDYYTGVIYEAVIKAFSHSLNASQKVFGSEDDEIITVGSVAAGGRYDYLVGMFYPKKKNIPCVGVSFGVERLFSIKAMKAQVDGASIRTSETEVFVASAQKNLLKDRMRLCKLLWDNDVKAEMSYKSNPKMLNQLQYCEERKIPLVIIIGEFELENGIVKIRDVKTREETVCFEFIEFQELCDKFSLLSTKLNKSSLIS</sequence>
<dbReference type="InterPro" id="IPR041715">
    <property type="entry name" value="HisRS-like_core"/>
</dbReference>
<protein>
    <recommendedName>
        <fullName evidence="2">histidine--tRNA ligase</fullName>
        <ecNumber evidence="2">6.1.1.21</ecNumber>
    </recommendedName>
</protein>
<feature type="domain" description="Class II Histidinyl-tRNA synthetase (HisRS)-like catalytic core" evidence="11">
    <location>
        <begin position="24"/>
        <end position="106"/>
    </location>
</feature>
<dbReference type="AlphaFoldDB" id="A0A0N4UI79"/>
<name>A0A0N4UI79_DRAME</name>
<dbReference type="SUPFAM" id="SSF55681">
    <property type="entry name" value="Class II aaRS and biotin synthetases"/>
    <property type="match status" value="1"/>
</dbReference>
<evidence type="ECO:0000256" key="2">
    <source>
        <dbReference type="ARBA" id="ARBA00012815"/>
    </source>
</evidence>
<dbReference type="EMBL" id="UYYG01000029">
    <property type="protein sequence ID" value="VDN51744.1"/>
    <property type="molecule type" value="Genomic_DNA"/>
</dbReference>
<evidence type="ECO:0000256" key="8">
    <source>
        <dbReference type="ARBA" id="ARBA00047639"/>
    </source>
</evidence>
<feature type="binding site" evidence="9">
    <location>
        <begin position="94"/>
        <end position="96"/>
    </location>
    <ligand>
        <name>L-histidine</name>
        <dbReference type="ChEBI" id="CHEBI:57595"/>
    </ligand>
</feature>
<dbReference type="WBParaSite" id="DME_0000729901-mRNA-1">
    <property type="protein sequence ID" value="DME_0000729901-mRNA-1"/>
    <property type="gene ID" value="DME_0000729901"/>
</dbReference>
<dbReference type="GO" id="GO:0032543">
    <property type="term" value="P:mitochondrial translation"/>
    <property type="evidence" value="ECO:0007669"/>
    <property type="project" value="TreeGrafter"/>
</dbReference>
<reference evidence="15" key="1">
    <citation type="submission" date="2016-04" db="UniProtKB">
        <authorList>
            <consortium name="WormBaseParasite"/>
        </authorList>
    </citation>
    <scope>IDENTIFICATION</scope>
</reference>
<evidence type="ECO:0000313" key="12">
    <source>
        <dbReference type="EMBL" id="VDN51744.1"/>
    </source>
</evidence>
<keyword evidence="6" id="KW-0648">Protein biosynthesis</keyword>
<dbReference type="PANTHER" id="PTHR11476:SF7">
    <property type="entry name" value="HISTIDINE--TRNA LIGASE"/>
    <property type="match status" value="1"/>
</dbReference>
<keyword evidence="5" id="KW-0067">ATP-binding</keyword>
<dbReference type="CDD" id="cd00859">
    <property type="entry name" value="HisRS_anticodon"/>
    <property type="match status" value="1"/>
</dbReference>
<evidence type="ECO:0000259" key="11">
    <source>
        <dbReference type="Pfam" id="PF13393"/>
    </source>
</evidence>
<dbReference type="EC" id="6.1.1.21" evidence="2"/>
<comment type="catalytic activity">
    <reaction evidence="8">
        <text>tRNA(His) + L-histidine + ATP = L-histidyl-tRNA(His) + AMP + diphosphate + H(+)</text>
        <dbReference type="Rhea" id="RHEA:17313"/>
        <dbReference type="Rhea" id="RHEA-COMP:9665"/>
        <dbReference type="Rhea" id="RHEA-COMP:9689"/>
        <dbReference type="ChEBI" id="CHEBI:15378"/>
        <dbReference type="ChEBI" id="CHEBI:30616"/>
        <dbReference type="ChEBI" id="CHEBI:33019"/>
        <dbReference type="ChEBI" id="CHEBI:57595"/>
        <dbReference type="ChEBI" id="CHEBI:78442"/>
        <dbReference type="ChEBI" id="CHEBI:78527"/>
        <dbReference type="ChEBI" id="CHEBI:456215"/>
        <dbReference type="EC" id="6.1.1.21"/>
    </reaction>
</comment>
<evidence type="ECO:0000256" key="9">
    <source>
        <dbReference type="PIRSR" id="PIRSR001549-1"/>
    </source>
</evidence>
<evidence type="ECO:0000256" key="3">
    <source>
        <dbReference type="ARBA" id="ARBA00022598"/>
    </source>
</evidence>
<comment type="similarity">
    <text evidence="1">Belongs to the class-II aminoacyl-tRNA synthetase family.</text>
</comment>
<feature type="domain" description="Class II Histidinyl-tRNA synthetase (HisRS)-like catalytic core" evidence="11">
    <location>
        <begin position="132"/>
        <end position="295"/>
    </location>
</feature>
<dbReference type="Proteomes" id="UP000038040">
    <property type="component" value="Unplaced"/>
</dbReference>
<evidence type="ECO:0000256" key="6">
    <source>
        <dbReference type="ARBA" id="ARBA00022917"/>
    </source>
</evidence>
<evidence type="ECO:0000256" key="4">
    <source>
        <dbReference type="ARBA" id="ARBA00022741"/>
    </source>
</evidence>
<organism evidence="13 15">
    <name type="scientific">Dracunculus medinensis</name>
    <name type="common">Guinea worm</name>
    <dbReference type="NCBI Taxonomy" id="318479"/>
    <lineage>
        <taxon>Eukaryota</taxon>
        <taxon>Metazoa</taxon>
        <taxon>Ecdysozoa</taxon>
        <taxon>Nematoda</taxon>
        <taxon>Chromadorea</taxon>
        <taxon>Rhabditida</taxon>
        <taxon>Spirurina</taxon>
        <taxon>Dracunculoidea</taxon>
        <taxon>Dracunculidae</taxon>
        <taxon>Dracunculus</taxon>
    </lineage>
</organism>
<evidence type="ECO:0000256" key="7">
    <source>
        <dbReference type="ARBA" id="ARBA00023146"/>
    </source>
</evidence>
<dbReference type="Proteomes" id="UP000274756">
    <property type="component" value="Unassembled WGS sequence"/>
</dbReference>
<feature type="binding site" evidence="9">
    <location>
        <position position="276"/>
    </location>
    <ligand>
        <name>L-histidine</name>
        <dbReference type="ChEBI" id="CHEBI:57595"/>
    </ligand>
</feature>
<accession>A0A0N4UI79</accession>
<evidence type="ECO:0000313" key="14">
    <source>
        <dbReference type="Proteomes" id="UP000274756"/>
    </source>
</evidence>
<keyword evidence="3" id="KW-0436">Ligase</keyword>
<dbReference type="FunFam" id="3.40.50.800:FF:000008">
    <property type="entry name" value="histidine--tRNA ligase, cytoplasmic isoform X1"/>
    <property type="match status" value="1"/>
</dbReference>
<evidence type="ECO:0000259" key="10">
    <source>
        <dbReference type="Pfam" id="PF03129"/>
    </source>
</evidence>
<dbReference type="STRING" id="318479.A0A0N4UI79"/>
<evidence type="ECO:0000313" key="13">
    <source>
        <dbReference type="Proteomes" id="UP000038040"/>
    </source>
</evidence>
<dbReference type="GO" id="GO:0002119">
    <property type="term" value="P:nematode larval development"/>
    <property type="evidence" value="ECO:0007669"/>
    <property type="project" value="TreeGrafter"/>
</dbReference>
<dbReference type="InterPro" id="IPR033656">
    <property type="entry name" value="HisRS_anticodon"/>
</dbReference>
<keyword evidence="14" id="KW-1185">Reference proteome</keyword>
<feature type="domain" description="Anticodon-binding" evidence="10">
    <location>
        <begin position="371"/>
        <end position="450"/>
    </location>
</feature>
<dbReference type="Gene3D" id="3.40.50.800">
    <property type="entry name" value="Anticodon-binding domain"/>
    <property type="match status" value="1"/>
</dbReference>
<keyword evidence="4" id="KW-0547">Nucleotide-binding</keyword>
<dbReference type="PANTHER" id="PTHR11476">
    <property type="entry name" value="HISTIDYL-TRNA SYNTHETASE"/>
    <property type="match status" value="1"/>
</dbReference>
<dbReference type="InterPro" id="IPR036621">
    <property type="entry name" value="Anticodon-bd_dom_sf"/>
</dbReference>
<dbReference type="GO" id="GO:0005739">
    <property type="term" value="C:mitochondrion"/>
    <property type="evidence" value="ECO:0007669"/>
    <property type="project" value="TreeGrafter"/>
</dbReference>
<dbReference type="CDD" id="cd00773">
    <property type="entry name" value="HisRS-like_core"/>
    <property type="match status" value="1"/>
</dbReference>
<dbReference type="GO" id="GO:0006427">
    <property type="term" value="P:histidyl-tRNA aminoacylation"/>
    <property type="evidence" value="ECO:0007669"/>
    <property type="project" value="TreeGrafter"/>
</dbReference>
<dbReference type="Gene3D" id="3.30.930.10">
    <property type="entry name" value="Bira Bifunctional Protein, Domain 2"/>
    <property type="match status" value="1"/>
</dbReference>
<evidence type="ECO:0000313" key="15">
    <source>
        <dbReference type="WBParaSite" id="DME_0000729901-mRNA-1"/>
    </source>
</evidence>
<dbReference type="GO" id="GO:0005829">
    <property type="term" value="C:cytosol"/>
    <property type="evidence" value="ECO:0007669"/>
    <property type="project" value="TreeGrafter"/>
</dbReference>